<keyword evidence="12" id="KW-1185">Reference proteome</keyword>
<dbReference type="GO" id="GO:0042973">
    <property type="term" value="F:glucan endo-1,3-beta-D-glucosidase activity"/>
    <property type="evidence" value="ECO:0007669"/>
    <property type="project" value="UniProtKB-EC"/>
</dbReference>
<comment type="catalytic activity">
    <reaction evidence="1">
        <text>Hydrolysis of (1-&gt;3)-beta-D-glucosidic linkages in (1-&gt;3)-beta-D-glucans.</text>
        <dbReference type="EC" id="3.2.1.39"/>
    </reaction>
</comment>
<evidence type="ECO:0000256" key="10">
    <source>
        <dbReference type="SAM" id="SignalP"/>
    </source>
</evidence>
<dbReference type="EC" id="3.2.1.39" evidence="3"/>
<feature type="chain" id="PRO_5043855557" description="glucan endo-1,3-beta-D-glucosidase" evidence="10">
    <location>
        <begin position="33"/>
        <end position="512"/>
    </location>
</feature>
<dbReference type="InterPro" id="IPR000490">
    <property type="entry name" value="Glyco_hydro_17"/>
</dbReference>
<evidence type="ECO:0000313" key="11">
    <source>
        <dbReference type="EMBL" id="KAK7841115.1"/>
    </source>
</evidence>
<evidence type="ECO:0000256" key="3">
    <source>
        <dbReference type="ARBA" id="ARBA00012780"/>
    </source>
</evidence>
<comment type="caution">
    <text evidence="11">The sequence shown here is derived from an EMBL/GenBank/DDBJ whole genome shotgun (WGS) entry which is preliminary data.</text>
</comment>
<evidence type="ECO:0000256" key="7">
    <source>
        <dbReference type="ARBA" id="ARBA00033417"/>
    </source>
</evidence>
<sequence>MAKSYSTGKSPTAMSLMLLLVMLMASLDITAGKIGVCYGTVGNNLPSPGEVIDMYKQYNIGRMRLYNQNQHALQALRGTKIELMLGVPNEELQRIASSQDYANTWIQKNVQNYGDVTFRYIAVGNEIKPDGPYAQFLFPAMQNIRTAIYNAGLGYKNIKVSTPIYQPALARSYPPSKGSFTTKYRSLLDPIIGFLVKHKYPLLVNMYPYFSYIGNTQNIRPEYALFTSPSVVVQDGEHGYQNIFDAILDAFYSALEKANGGSLKIVVSETGWPTKGGQATSFEYAKTYNSNLIRHVKTGTPKRPNEPIETYIFAMFNENQKTPPESAPKIGVYYGMRGNNLASPGEVINMYKQYNIARMRLYDPNLDALQALTGTNIELMLVGNEIKPHGPYAQFPFPAMQNIRTAVYNASVGKKIQVSDPINQAAFAESYPRSKGFFTSEYQSLLDPIIGFLVKYKYPLLVNMYPYLSYIGNTQYVHLEYPLFTSPSAEVHDGELGYQNIFYAILDAFYSA</sequence>
<evidence type="ECO:0000256" key="8">
    <source>
        <dbReference type="RuleBase" id="RU004335"/>
    </source>
</evidence>
<comment type="similarity">
    <text evidence="2 8">Belongs to the glycosyl hydrolase 17 family.</text>
</comment>
<evidence type="ECO:0000256" key="2">
    <source>
        <dbReference type="ARBA" id="ARBA00008773"/>
    </source>
</evidence>
<dbReference type="Proteomes" id="UP000237347">
    <property type="component" value="Unassembled WGS sequence"/>
</dbReference>
<dbReference type="EMBL" id="PKMF04000247">
    <property type="protein sequence ID" value="KAK7841115.1"/>
    <property type="molecule type" value="Genomic_DNA"/>
</dbReference>
<dbReference type="SUPFAM" id="SSF51445">
    <property type="entry name" value="(Trans)glycosidases"/>
    <property type="match status" value="2"/>
</dbReference>
<evidence type="ECO:0000256" key="1">
    <source>
        <dbReference type="ARBA" id="ARBA00000382"/>
    </source>
</evidence>
<feature type="signal peptide" evidence="10">
    <location>
        <begin position="1"/>
        <end position="32"/>
    </location>
</feature>
<evidence type="ECO:0000256" key="4">
    <source>
        <dbReference type="ARBA" id="ARBA00022801"/>
    </source>
</evidence>
<dbReference type="PROSITE" id="PS00587">
    <property type="entry name" value="GLYCOSYL_HYDROL_F17"/>
    <property type="match status" value="1"/>
</dbReference>
<dbReference type="GO" id="GO:0005975">
    <property type="term" value="P:carbohydrate metabolic process"/>
    <property type="evidence" value="ECO:0007669"/>
    <property type="project" value="InterPro"/>
</dbReference>
<keyword evidence="10" id="KW-0732">Signal</keyword>
<dbReference type="PANTHER" id="PTHR32227">
    <property type="entry name" value="GLUCAN ENDO-1,3-BETA-GLUCOSIDASE BG1-RELATED-RELATED"/>
    <property type="match status" value="1"/>
</dbReference>
<dbReference type="InterPro" id="IPR044965">
    <property type="entry name" value="Glyco_hydro_17_plant"/>
</dbReference>
<organism evidence="11 12">
    <name type="scientific">Quercus suber</name>
    <name type="common">Cork oak</name>
    <dbReference type="NCBI Taxonomy" id="58331"/>
    <lineage>
        <taxon>Eukaryota</taxon>
        <taxon>Viridiplantae</taxon>
        <taxon>Streptophyta</taxon>
        <taxon>Embryophyta</taxon>
        <taxon>Tracheophyta</taxon>
        <taxon>Spermatophyta</taxon>
        <taxon>Magnoliopsida</taxon>
        <taxon>eudicotyledons</taxon>
        <taxon>Gunneridae</taxon>
        <taxon>Pentapetalae</taxon>
        <taxon>rosids</taxon>
        <taxon>fabids</taxon>
        <taxon>Fagales</taxon>
        <taxon>Fagaceae</taxon>
        <taxon>Quercus</taxon>
    </lineage>
</organism>
<evidence type="ECO:0000256" key="5">
    <source>
        <dbReference type="ARBA" id="ARBA00023295"/>
    </source>
</evidence>
<keyword evidence="4 9" id="KW-0378">Hydrolase</keyword>
<evidence type="ECO:0000256" key="9">
    <source>
        <dbReference type="RuleBase" id="RU004336"/>
    </source>
</evidence>
<dbReference type="Pfam" id="PF00332">
    <property type="entry name" value="Glyco_hydro_17"/>
    <property type="match status" value="2"/>
</dbReference>
<dbReference type="AlphaFoldDB" id="A0AAW0KNI8"/>
<keyword evidence="5 9" id="KW-0326">Glycosidase</keyword>
<dbReference type="FunFam" id="3.20.20.80:FF:000010">
    <property type="entry name" value="glucan endo-1,3-beta-glucosidase, basic"/>
    <property type="match status" value="1"/>
</dbReference>
<proteinExistence type="inferred from homology"/>
<dbReference type="Gene3D" id="3.20.20.80">
    <property type="entry name" value="Glycosidases"/>
    <property type="match status" value="3"/>
</dbReference>
<dbReference type="InterPro" id="IPR017853">
    <property type="entry name" value="GH"/>
</dbReference>
<protein>
    <recommendedName>
        <fullName evidence="3">glucan endo-1,3-beta-D-glucosidase</fullName>
        <ecNumber evidence="3">3.2.1.39</ecNumber>
    </recommendedName>
    <alternativeName>
        <fullName evidence="6">(1-&gt;3)-beta-glucan endohydrolase</fullName>
    </alternativeName>
    <alternativeName>
        <fullName evidence="7">Beta-1,3-endoglucanase</fullName>
    </alternativeName>
</protein>
<gene>
    <name evidence="11" type="primary">E13A</name>
    <name evidence="11" type="ORF">CFP56_015727</name>
</gene>
<evidence type="ECO:0000256" key="6">
    <source>
        <dbReference type="ARBA" id="ARBA00033335"/>
    </source>
</evidence>
<name>A0AAW0KNI8_QUESU</name>
<reference evidence="11 12" key="1">
    <citation type="journal article" date="2018" name="Sci. Data">
        <title>The draft genome sequence of cork oak.</title>
        <authorList>
            <person name="Ramos A.M."/>
            <person name="Usie A."/>
            <person name="Barbosa P."/>
            <person name="Barros P.M."/>
            <person name="Capote T."/>
            <person name="Chaves I."/>
            <person name="Simoes F."/>
            <person name="Abreu I."/>
            <person name="Carrasquinho I."/>
            <person name="Faro C."/>
            <person name="Guimaraes J.B."/>
            <person name="Mendonca D."/>
            <person name="Nobrega F."/>
            <person name="Rodrigues L."/>
            <person name="Saibo N.J.M."/>
            <person name="Varela M.C."/>
            <person name="Egas C."/>
            <person name="Matos J."/>
            <person name="Miguel C.M."/>
            <person name="Oliveira M.M."/>
            <person name="Ricardo C.P."/>
            <person name="Goncalves S."/>
        </authorList>
    </citation>
    <scope>NUCLEOTIDE SEQUENCE [LARGE SCALE GENOMIC DNA]</scope>
    <source>
        <strain evidence="12">cv. HL8</strain>
    </source>
</reference>
<accession>A0AAW0KNI8</accession>
<evidence type="ECO:0000313" key="12">
    <source>
        <dbReference type="Proteomes" id="UP000237347"/>
    </source>
</evidence>